<dbReference type="HOGENOM" id="CLU_027938_5_0_6"/>
<evidence type="ECO:0000256" key="1">
    <source>
        <dbReference type="ARBA" id="ARBA00005189"/>
    </source>
</evidence>
<evidence type="ECO:0000256" key="4">
    <source>
        <dbReference type="SAM" id="Phobius"/>
    </source>
</evidence>
<dbReference type="Pfam" id="PF01553">
    <property type="entry name" value="Acyltransferase"/>
    <property type="match status" value="1"/>
</dbReference>
<name>Q1MXH6_9GAMM</name>
<keyword evidence="4" id="KW-0472">Membrane</keyword>
<dbReference type="GO" id="GO:0006654">
    <property type="term" value="P:phosphatidic acid biosynthetic process"/>
    <property type="evidence" value="ECO:0007669"/>
    <property type="project" value="TreeGrafter"/>
</dbReference>
<evidence type="ECO:0000313" key="7">
    <source>
        <dbReference type="Proteomes" id="UP000004263"/>
    </source>
</evidence>
<dbReference type="SMART" id="SM00563">
    <property type="entry name" value="PlsC"/>
    <property type="match status" value="1"/>
</dbReference>
<dbReference type="GO" id="GO:0003841">
    <property type="term" value="F:1-acylglycerol-3-phosphate O-acyltransferase activity"/>
    <property type="evidence" value="ECO:0007669"/>
    <property type="project" value="TreeGrafter"/>
</dbReference>
<gene>
    <name evidence="6" type="ORF">RED65_08584</name>
</gene>
<keyword evidence="7" id="KW-1185">Reference proteome</keyword>
<dbReference type="Proteomes" id="UP000004263">
    <property type="component" value="Unassembled WGS sequence"/>
</dbReference>
<accession>Q1MXH6</accession>
<keyword evidence="4" id="KW-1133">Transmembrane helix</keyword>
<comment type="caution">
    <text evidence="6">The sequence shown here is derived from an EMBL/GenBank/DDBJ whole genome shotgun (WGS) entry which is preliminary data.</text>
</comment>
<keyword evidence="2 6" id="KW-0808">Transferase</keyword>
<evidence type="ECO:0000256" key="2">
    <source>
        <dbReference type="ARBA" id="ARBA00022679"/>
    </source>
</evidence>
<dbReference type="PANTHER" id="PTHR10434:SF40">
    <property type="entry name" value="1-ACYL-SN-GLYCEROL-3-PHOSPHATE ACYLTRANSFERASE"/>
    <property type="match status" value="1"/>
</dbReference>
<evidence type="ECO:0000256" key="3">
    <source>
        <dbReference type="ARBA" id="ARBA00023315"/>
    </source>
</evidence>
<dbReference type="STRING" id="207949.RED65_08584"/>
<comment type="pathway">
    <text evidence="1">Lipid metabolism.</text>
</comment>
<dbReference type="OrthoDB" id="9812274at2"/>
<protein>
    <submittedName>
        <fullName evidence="6">Probable acyltransferase</fullName>
    </submittedName>
</protein>
<dbReference type="EMBL" id="AAQH01000042">
    <property type="protein sequence ID" value="EAT10679.1"/>
    <property type="molecule type" value="Genomic_DNA"/>
</dbReference>
<dbReference type="PANTHER" id="PTHR10434">
    <property type="entry name" value="1-ACYL-SN-GLYCEROL-3-PHOSPHATE ACYLTRANSFERASE"/>
    <property type="match status" value="1"/>
</dbReference>
<dbReference type="CDD" id="cd07989">
    <property type="entry name" value="LPLAT_AGPAT-like"/>
    <property type="match status" value="1"/>
</dbReference>
<dbReference type="AlphaFoldDB" id="Q1MXH6"/>
<dbReference type="SUPFAM" id="SSF69593">
    <property type="entry name" value="Glycerol-3-phosphate (1)-acyltransferase"/>
    <property type="match status" value="1"/>
</dbReference>
<feature type="domain" description="Phospholipid/glycerol acyltransferase" evidence="5">
    <location>
        <begin position="87"/>
        <end position="201"/>
    </location>
</feature>
<keyword evidence="4" id="KW-0812">Transmembrane</keyword>
<reference evidence="6 7" key="1">
    <citation type="submission" date="2006-03" db="EMBL/GenBank/DDBJ databases">
        <authorList>
            <person name="Pinhassi J."/>
            <person name="Pedros-Alio C."/>
            <person name="Ferriera S."/>
            <person name="Johnson J."/>
            <person name="Kravitz S."/>
            <person name="Halpern A."/>
            <person name="Remington K."/>
            <person name="Beeson K."/>
            <person name="Tran B."/>
            <person name="Rogers Y.-H."/>
            <person name="Friedman R."/>
            <person name="Venter J.C."/>
        </authorList>
    </citation>
    <scope>NUCLEOTIDE SEQUENCE [LARGE SCALE GENOMIC DNA]</scope>
    <source>
        <strain evidence="6 7">RED65</strain>
    </source>
</reference>
<organism evidence="6 7">
    <name type="scientific">Bermanella marisrubri</name>
    <dbReference type="NCBI Taxonomy" id="207949"/>
    <lineage>
        <taxon>Bacteria</taxon>
        <taxon>Pseudomonadati</taxon>
        <taxon>Pseudomonadota</taxon>
        <taxon>Gammaproteobacteria</taxon>
        <taxon>Oceanospirillales</taxon>
        <taxon>Oceanospirillaceae</taxon>
        <taxon>Bermanella</taxon>
    </lineage>
</organism>
<keyword evidence="3 6" id="KW-0012">Acyltransferase</keyword>
<sequence length="289" mass="32639">MDISLRAFLGFMRDLIRILPLYLLMPLLAFNSYVLGMTIGPFLSYPKRFKLIIGTFCHGTMWICKHLLKIEVELQGHENLPNDGKGYVIMSKHQSPWETLYLQTVFDPNTVVIKQEAFYIPFFGWGIALLNPIFVNRSKGKQATEELLIKGSERLQKGEDILIFPEGTRVPVGEHKSFKKGGALLACEAGASIIPVAHNSGEHWINKRWFKRPGTIKVAIGPAISTKGKTWQQVNAEAEAWIFSKTDELSQIDQATDLTLATPNTGIDAQDLMAHAVRTGKEWLQQFWR</sequence>
<feature type="transmembrane region" description="Helical" evidence="4">
    <location>
        <begin position="21"/>
        <end position="43"/>
    </location>
</feature>
<dbReference type="InterPro" id="IPR002123">
    <property type="entry name" value="Plipid/glycerol_acylTrfase"/>
</dbReference>
<evidence type="ECO:0000259" key="5">
    <source>
        <dbReference type="SMART" id="SM00563"/>
    </source>
</evidence>
<proteinExistence type="predicted"/>
<dbReference type="RefSeq" id="WP_007019275.1">
    <property type="nucleotide sequence ID" value="NZ_CH724122.1"/>
</dbReference>
<evidence type="ECO:0000313" key="6">
    <source>
        <dbReference type="EMBL" id="EAT10679.1"/>
    </source>
</evidence>